<evidence type="ECO:0000313" key="3">
    <source>
        <dbReference type="Proteomes" id="UP000515908"/>
    </source>
</evidence>
<feature type="region of interest" description="Disordered" evidence="1">
    <location>
        <begin position="208"/>
        <end position="239"/>
    </location>
</feature>
<name>A0A7G2CCC9_9TRYP</name>
<dbReference type="AlphaFoldDB" id="A0A7G2CCC9"/>
<feature type="region of interest" description="Disordered" evidence="1">
    <location>
        <begin position="131"/>
        <end position="156"/>
    </location>
</feature>
<dbReference type="Proteomes" id="UP000515908">
    <property type="component" value="Chromosome 07"/>
</dbReference>
<dbReference type="OrthoDB" id="10644834at2759"/>
<gene>
    <name evidence="2" type="ORF">ADEAN_000403600</name>
</gene>
<evidence type="ECO:0000256" key="1">
    <source>
        <dbReference type="SAM" id="MobiDB-lite"/>
    </source>
</evidence>
<sequence length="239" mass="27849">MSLSEVDRYHVWCEHIQTIFAGQHYSDRAYRTLTDTTAYPTTSLTAEYWEIIEGKRQRVPFPPAELSVKESSSSSDTSLDDALFPHCFYNRMLYCSAHRKGQSSTDRRAHEENIEQKETQLAAEHLQRVVAQNRQKKTARRREDGPQGHAPLPSSARVPYIDVTLEKQQNELYTEVCQLVLSLREENKMREEVKQSLLLSRTLQLRHRTLFPNDGEESSTTSKTEEEEEETYEDDFEDE</sequence>
<keyword evidence="3" id="KW-1185">Reference proteome</keyword>
<reference evidence="2 3" key="1">
    <citation type="submission" date="2020-08" db="EMBL/GenBank/DDBJ databases">
        <authorList>
            <person name="Newling K."/>
            <person name="Davey J."/>
            <person name="Forrester S."/>
        </authorList>
    </citation>
    <scope>NUCLEOTIDE SEQUENCE [LARGE SCALE GENOMIC DNA]</scope>
    <source>
        <strain evidence="3">Crithidia deanei Carvalho (ATCC PRA-265)</strain>
    </source>
</reference>
<proteinExistence type="predicted"/>
<evidence type="ECO:0000313" key="2">
    <source>
        <dbReference type="EMBL" id="CAD2216574.1"/>
    </source>
</evidence>
<dbReference type="EMBL" id="LR877151">
    <property type="protein sequence ID" value="CAD2216574.1"/>
    <property type="molecule type" value="Genomic_DNA"/>
</dbReference>
<dbReference type="VEuPathDB" id="TriTrypDB:ADEAN_000403600"/>
<accession>A0A7G2CCC9</accession>
<feature type="compositionally biased region" description="Acidic residues" evidence="1">
    <location>
        <begin position="225"/>
        <end position="239"/>
    </location>
</feature>
<organism evidence="2 3">
    <name type="scientific">Angomonas deanei</name>
    <dbReference type="NCBI Taxonomy" id="59799"/>
    <lineage>
        <taxon>Eukaryota</taxon>
        <taxon>Discoba</taxon>
        <taxon>Euglenozoa</taxon>
        <taxon>Kinetoplastea</taxon>
        <taxon>Metakinetoplastina</taxon>
        <taxon>Trypanosomatida</taxon>
        <taxon>Trypanosomatidae</taxon>
        <taxon>Strigomonadinae</taxon>
        <taxon>Angomonas</taxon>
    </lineage>
</organism>
<protein>
    <submittedName>
        <fullName evidence="2">Uncharacterized protein</fullName>
    </submittedName>
</protein>